<keyword evidence="1" id="KW-0472">Membrane</keyword>
<dbReference type="Proteomes" id="UP000095657">
    <property type="component" value="Unassembled WGS sequence"/>
</dbReference>
<accession>A0A174WLG2</accession>
<sequence>MDKWVKRENEPLISRLISIGMLLKKLYIFMSRSYCKLQKLQPANRVLLLQFLIIATTCFLDVTI</sequence>
<feature type="transmembrane region" description="Helical" evidence="1">
    <location>
        <begin position="12"/>
        <end position="30"/>
    </location>
</feature>
<feature type="transmembrane region" description="Helical" evidence="1">
    <location>
        <begin position="42"/>
        <end position="62"/>
    </location>
</feature>
<evidence type="ECO:0000313" key="4">
    <source>
        <dbReference type="Proteomes" id="UP000095657"/>
    </source>
</evidence>
<dbReference type="EMBL" id="CZBL01000016">
    <property type="protein sequence ID" value="CUQ45408.1"/>
    <property type="molecule type" value="Genomic_DNA"/>
</dbReference>
<evidence type="ECO:0000256" key="1">
    <source>
        <dbReference type="SAM" id="Phobius"/>
    </source>
</evidence>
<evidence type="ECO:0000313" key="3">
    <source>
        <dbReference type="EMBL" id="CUQ45408.1"/>
    </source>
</evidence>
<evidence type="ECO:0000313" key="2">
    <source>
        <dbReference type="EMBL" id="CUO82254.1"/>
    </source>
</evidence>
<dbReference type="STRING" id="47678.ERS852494_00820"/>
<keyword evidence="1" id="KW-1133">Transmembrane helix</keyword>
<keyword evidence="1" id="KW-0812">Transmembrane</keyword>
<dbReference type="EMBL" id="CZAI01000002">
    <property type="protein sequence ID" value="CUO82254.1"/>
    <property type="molecule type" value="Genomic_DNA"/>
</dbReference>
<reference evidence="4 5" key="1">
    <citation type="submission" date="2015-09" db="EMBL/GenBank/DDBJ databases">
        <authorList>
            <consortium name="Pathogen Informatics"/>
        </authorList>
    </citation>
    <scope>NUCLEOTIDE SEQUENCE [LARGE SCALE GENOMIC DNA]</scope>
    <source>
        <strain evidence="2 4">2789STDY5834880</strain>
        <strain evidence="3 5">2789STDY5834946</strain>
    </source>
</reference>
<dbReference type="Proteomes" id="UP000095725">
    <property type="component" value="Unassembled WGS sequence"/>
</dbReference>
<dbReference type="AlphaFoldDB" id="A0A174WLG2"/>
<organism evidence="3 5">
    <name type="scientific">Bacteroides caccae</name>
    <dbReference type="NCBI Taxonomy" id="47678"/>
    <lineage>
        <taxon>Bacteria</taxon>
        <taxon>Pseudomonadati</taxon>
        <taxon>Bacteroidota</taxon>
        <taxon>Bacteroidia</taxon>
        <taxon>Bacteroidales</taxon>
        <taxon>Bacteroidaceae</taxon>
        <taxon>Bacteroides</taxon>
    </lineage>
</organism>
<gene>
    <name evidence="2" type="ORF">ERS852494_00820</name>
    <name evidence="3" type="ORF">ERS852558_03433</name>
</gene>
<protein>
    <submittedName>
        <fullName evidence="3">Uncharacterized protein</fullName>
    </submittedName>
</protein>
<name>A0A174WLG2_9BACE</name>
<proteinExistence type="predicted"/>
<evidence type="ECO:0000313" key="5">
    <source>
        <dbReference type="Proteomes" id="UP000095725"/>
    </source>
</evidence>